<reference evidence="1" key="1">
    <citation type="journal article" date="2014" name="Int. J. Syst. Evol. Microbiol.">
        <title>Complete genome sequence of Corynebacterium casei LMG S-19264T (=DSM 44701T), isolated from a smear-ripened cheese.</title>
        <authorList>
            <consortium name="US DOE Joint Genome Institute (JGI-PGF)"/>
            <person name="Walter F."/>
            <person name="Albersmeier A."/>
            <person name="Kalinowski J."/>
            <person name="Ruckert C."/>
        </authorList>
    </citation>
    <scope>NUCLEOTIDE SEQUENCE</scope>
    <source>
        <strain evidence="1">JCM 4234</strain>
    </source>
</reference>
<dbReference type="EMBL" id="BMSL01000022">
    <property type="protein sequence ID" value="GGS58844.1"/>
    <property type="molecule type" value="Genomic_DNA"/>
</dbReference>
<sequence length="288" mass="31412">MTVPLSGSVFSPRPADSGTTVRHVQLEQAVAATGALTALVTVPVTLLAAHWTRRAADRAADATEAAGHEQSRATVAAARLQERAGREQSLESVRRSACAEFLSAVDVFVRIVTVLPEVPHASRRELLDHKATAVVRARAGVALLGPPEVLGEAEKVAEQCAKLEKLALRRAVLRSAIRALEDAWCPRNAEWCEDPHHNSAHVAWELLAQWGRLEQEERWEKLDLLEFTLRESRALGAEEIGHVLEVANSVAYWDELIGGIVRDPLLERFRAVRDAFVGVAYGSLGPVA</sequence>
<proteinExistence type="predicted"/>
<accession>A0A918GT76</accession>
<protein>
    <submittedName>
        <fullName evidence="1">Uncharacterized protein</fullName>
    </submittedName>
</protein>
<dbReference type="AlphaFoldDB" id="A0A918GT76"/>
<organism evidence="1 2">
    <name type="scientific">Streptomyces griseoviridis</name>
    <dbReference type="NCBI Taxonomy" id="45398"/>
    <lineage>
        <taxon>Bacteria</taxon>
        <taxon>Bacillati</taxon>
        <taxon>Actinomycetota</taxon>
        <taxon>Actinomycetes</taxon>
        <taxon>Kitasatosporales</taxon>
        <taxon>Streptomycetaceae</taxon>
        <taxon>Streptomyces</taxon>
    </lineage>
</organism>
<dbReference type="Proteomes" id="UP000653493">
    <property type="component" value="Unassembled WGS sequence"/>
</dbReference>
<keyword evidence="2" id="KW-1185">Reference proteome</keyword>
<evidence type="ECO:0000313" key="2">
    <source>
        <dbReference type="Proteomes" id="UP000653493"/>
    </source>
</evidence>
<name>A0A918GT76_STRGD</name>
<evidence type="ECO:0000313" key="1">
    <source>
        <dbReference type="EMBL" id="GGS58844.1"/>
    </source>
</evidence>
<gene>
    <name evidence="1" type="ORF">GCM10010238_55160</name>
</gene>
<comment type="caution">
    <text evidence="1">The sequence shown here is derived from an EMBL/GenBank/DDBJ whole genome shotgun (WGS) entry which is preliminary data.</text>
</comment>
<reference evidence="1" key="2">
    <citation type="submission" date="2020-09" db="EMBL/GenBank/DDBJ databases">
        <authorList>
            <person name="Sun Q."/>
            <person name="Ohkuma M."/>
        </authorList>
    </citation>
    <scope>NUCLEOTIDE SEQUENCE</scope>
    <source>
        <strain evidence="1">JCM 4234</strain>
    </source>
</reference>